<dbReference type="InterPro" id="IPR029479">
    <property type="entry name" value="Nitroreductase"/>
</dbReference>
<dbReference type="EMBL" id="FTNR01000002">
    <property type="protein sequence ID" value="SIR76002.1"/>
    <property type="molecule type" value="Genomic_DNA"/>
</dbReference>
<dbReference type="RefSeq" id="WP_076607989.1">
    <property type="nucleotide sequence ID" value="NZ_FTNR01000002.1"/>
</dbReference>
<dbReference type="InterPro" id="IPR052544">
    <property type="entry name" value="Bacteriocin_Proc_Enz"/>
</dbReference>
<dbReference type="CDD" id="cd02142">
    <property type="entry name" value="McbC_SagB-like_oxidoreductase"/>
    <property type="match status" value="1"/>
</dbReference>
<accession>A0A1N7DJK3</accession>
<feature type="domain" description="Nitroreductase" evidence="1">
    <location>
        <begin position="21"/>
        <end position="201"/>
    </location>
</feature>
<dbReference type="SUPFAM" id="SSF55469">
    <property type="entry name" value="FMN-dependent nitroreductase-like"/>
    <property type="match status" value="1"/>
</dbReference>
<name>A0A1N7DJK3_9EURY</name>
<proteinExistence type="predicted"/>
<dbReference type="GO" id="GO:0016491">
    <property type="term" value="F:oxidoreductase activity"/>
    <property type="evidence" value="ECO:0007669"/>
    <property type="project" value="InterPro"/>
</dbReference>
<sequence>MTPIELPDPETDGKTSVERAIATRASRRSFARTPLELADVAQLLWAAQGLSHVRDGVEMRTTPSAGATYPLTAFLEVAPDGCAELEAGLYRYDPPQHRLEAELEGSIHDEVTHAALGQDVIGDAPATIVLAADADRTRRQYPDHGDRYVHMEAGHAAQNVHLVCESRDLHSCPVGAFSDDDVAAVLDLPERLEALYLLPCGQPPADR</sequence>
<dbReference type="AlphaFoldDB" id="A0A1N7DJK3"/>
<dbReference type="InterPro" id="IPR000415">
    <property type="entry name" value="Nitroreductase-like"/>
</dbReference>
<dbReference type="Pfam" id="PF00881">
    <property type="entry name" value="Nitroreductase"/>
    <property type="match status" value="1"/>
</dbReference>
<keyword evidence="3" id="KW-1185">Reference proteome</keyword>
<dbReference type="STRING" id="308853.SAMN05421752_102302"/>
<evidence type="ECO:0000313" key="2">
    <source>
        <dbReference type="EMBL" id="SIR76002.1"/>
    </source>
</evidence>
<gene>
    <name evidence="2" type="ORF">SAMN05421752_102302</name>
</gene>
<dbReference type="Proteomes" id="UP000185936">
    <property type="component" value="Unassembled WGS sequence"/>
</dbReference>
<evidence type="ECO:0000259" key="1">
    <source>
        <dbReference type="Pfam" id="PF00881"/>
    </source>
</evidence>
<organism evidence="2 3">
    <name type="scientific">Natronorubrum thiooxidans</name>
    <dbReference type="NCBI Taxonomy" id="308853"/>
    <lineage>
        <taxon>Archaea</taxon>
        <taxon>Methanobacteriati</taxon>
        <taxon>Methanobacteriota</taxon>
        <taxon>Stenosarchaea group</taxon>
        <taxon>Halobacteria</taxon>
        <taxon>Halobacteriales</taxon>
        <taxon>Natrialbaceae</taxon>
        <taxon>Natronorubrum</taxon>
    </lineage>
</organism>
<reference evidence="3" key="1">
    <citation type="submission" date="2017-01" db="EMBL/GenBank/DDBJ databases">
        <authorList>
            <person name="Varghese N."/>
            <person name="Submissions S."/>
        </authorList>
    </citation>
    <scope>NUCLEOTIDE SEQUENCE [LARGE SCALE GENOMIC DNA]</scope>
    <source>
        <strain evidence="3">type strain: HArc-</strain>
    </source>
</reference>
<dbReference type="InterPro" id="IPR020051">
    <property type="entry name" value="SagB-type_dehydrogenase"/>
</dbReference>
<dbReference type="PANTHER" id="PTHR43745:SF2">
    <property type="entry name" value="NITROREDUCTASE MJ1384-RELATED"/>
    <property type="match status" value="1"/>
</dbReference>
<dbReference type="PANTHER" id="PTHR43745">
    <property type="entry name" value="NITROREDUCTASE MJ1384-RELATED"/>
    <property type="match status" value="1"/>
</dbReference>
<protein>
    <submittedName>
        <fullName evidence="2">SagB-type dehydrogenase domain-containing protein</fullName>
    </submittedName>
</protein>
<dbReference type="OrthoDB" id="10206at2157"/>
<dbReference type="NCBIfam" id="TIGR03605">
    <property type="entry name" value="antibiot_sagB"/>
    <property type="match status" value="1"/>
</dbReference>
<evidence type="ECO:0000313" key="3">
    <source>
        <dbReference type="Proteomes" id="UP000185936"/>
    </source>
</evidence>
<dbReference type="Gene3D" id="3.40.109.10">
    <property type="entry name" value="NADH Oxidase"/>
    <property type="match status" value="1"/>
</dbReference>